<accession>A0A5C8KCZ6</accession>
<dbReference type="SUPFAM" id="SSF53474">
    <property type="entry name" value="alpha/beta-Hydrolases"/>
    <property type="match status" value="1"/>
</dbReference>
<dbReference type="EMBL" id="VRTY01000017">
    <property type="protein sequence ID" value="TXK49380.1"/>
    <property type="molecule type" value="Genomic_DNA"/>
</dbReference>
<name>A0A5C8KCZ6_9BACT</name>
<comment type="caution">
    <text evidence="3">The sequence shown here is derived from an EMBL/GenBank/DDBJ whole genome shotgun (WGS) entry which is preliminary data.</text>
</comment>
<keyword evidence="4" id="KW-1185">Reference proteome</keyword>
<dbReference type="PANTHER" id="PTHR43037:SF1">
    <property type="entry name" value="BLL1128 PROTEIN"/>
    <property type="match status" value="1"/>
</dbReference>
<dbReference type="InterPro" id="IPR050955">
    <property type="entry name" value="Plant_Biomass_Hydrol_Est"/>
</dbReference>
<dbReference type="OrthoDB" id="9764953at2"/>
<dbReference type="Proteomes" id="UP000321926">
    <property type="component" value="Unassembled WGS sequence"/>
</dbReference>
<feature type="domain" description="Phospholipase/carboxylesterase/thioesterase" evidence="2">
    <location>
        <begin position="40"/>
        <end position="234"/>
    </location>
</feature>
<dbReference type="PANTHER" id="PTHR43037">
    <property type="entry name" value="UNNAMED PRODUCT-RELATED"/>
    <property type="match status" value="1"/>
</dbReference>
<sequence>MLITSVQAQDLNQYQRKYFQTATDTLPYRILYPENFNPSKKYPLILVLHGAGERGNNNESQLVHGAKMFLELDYRQQFPAIVVFPQCPKDSYWSNVNIVTDEAGNRSFNFREEKEEPTNAMQALLGLLNELEESGTIDKKRMYLGGLSMGGMGTFELLRRKPKTFAAAFPICGGGHPAGAKEYAERLPLWVFHGEVDGIVPVEKSQIMVDAIRAAGGDVKFTVYPGVNHNSWDYAFKEPELLPWLFSHKKKGFLGIF</sequence>
<dbReference type="InterPro" id="IPR029058">
    <property type="entry name" value="AB_hydrolase_fold"/>
</dbReference>
<dbReference type="Gene3D" id="3.40.50.1820">
    <property type="entry name" value="alpha/beta hydrolase"/>
    <property type="match status" value="1"/>
</dbReference>
<gene>
    <name evidence="3" type="ORF">FVR03_06490</name>
</gene>
<dbReference type="AlphaFoldDB" id="A0A5C8KCZ6"/>
<dbReference type="GO" id="GO:0016787">
    <property type="term" value="F:hydrolase activity"/>
    <property type="evidence" value="ECO:0007669"/>
    <property type="project" value="InterPro"/>
</dbReference>
<dbReference type="InterPro" id="IPR003140">
    <property type="entry name" value="PLipase/COase/thioEstase"/>
</dbReference>
<protein>
    <submittedName>
        <fullName evidence="3">Phospholipase</fullName>
    </submittedName>
</protein>
<proteinExistence type="predicted"/>
<reference evidence="3 4" key="1">
    <citation type="submission" date="2019-08" db="EMBL/GenBank/DDBJ databases">
        <authorList>
            <person name="Shi S."/>
        </authorList>
    </citation>
    <scope>NUCLEOTIDE SEQUENCE [LARGE SCALE GENOMIC DNA]</scope>
    <source>
        <strain evidence="3 4">GY10130</strain>
    </source>
</reference>
<organism evidence="3 4">
    <name type="scientific">Pontibacter qinzhouensis</name>
    <dbReference type="NCBI Taxonomy" id="2603253"/>
    <lineage>
        <taxon>Bacteria</taxon>
        <taxon>Pseudomonadati</taxon>
        <taxon>Bacteroidota</taxon>
        <taxon>Cytophagia</taxon>
        <taxon>Cytophagales</taxon>
        <taxon>Hymenobacteraceae</taxon>
        <taxon>Pontibacter</taxon>
    </lineage>
</organism>
<evidence type="ECO:0000259" key="2">
    <source>
        <dbReference type="Pfam" id="PF02230"/>
    </source>
</evidence>
<evidence type="ECO:0000256" key="1">
    <source>
        <dbReference type="ARBA" id="ARBA00022729"/>
    </source>
</evidence>
<evidence type="ECO:0000313" key="3">
    <source>
        <dbReference type="EMBL" id="TXK49380.1"/>
    </source>
</evidence>
<dbReference type="Pfam" id="PF02230">
    <property type="entry name" value="Abhydrolase_2"/>
    <property type="match status" value="1"/>
</dbReference>
<evidence type="ECO:0000313" key="4">
    <source>
        <dbReference type="Proteomes" id="UP000321926"/>
    </source>
</evidence>
<keyword evidence="1" id="KW-0732">Signal</keyword>